<feature type="region of interest" description="Disordered" evidence="1">
    <location>
        <begin position="1"/>
        <end position="22"/>
    </location>
</feature>
<gene>
    <name evidence="2" type="ORF">VA596_49965</name>
</gene>
<sequence length="68" mass="6861">MSNPVLEWSLRGRPPSTPVDPPPAEPVLAVGDQVTVTANGSTFEATITAVTPATSSTPTDDQAGLADG</sequence>
<protein>
    <submittedName>
        <fullName evidence="2">Uncharacterized protein</fullName>
    </submittedName>
</protein>
<feature type="region of interest" description="Disordered" evidence="1">
    <location>
        <begin position="49"/>
        <end position="68"/>
    </location>
</feature>
<evidence type="ECO:0000313" key="3">
    <source>
        <dbReference type="Proteomes" id="UP001304298"/>
    </source>
</evidence>
<proteinExistence type="predicted"/>
<accession>A0ABU5RN45</accession>
<dbReference type="RefSeq" id="WP_323337871.1">
    <property type="nucleotide sequence ID" value="NZ_JAYFSI010000027.1"/>
</dbReference>
<comment type="caution">
    <text evidence="2">The sequence shown here is derived from an EMBL/GenBank/DDBJ whole genome shotgun (WGS) entry which is preliminary data.</text>
</comment>
<organism evidence="2 3">
    <name type="scientific">Amycolatopsis heterodermiae</name>
    <dbReference type="NCBI Taxonomy" id="3110235"/>
    <lineage>
        <taxon>Bacteria</taxon>
        <taxon>Bacillati</taxon>
        <taxon>Actinomycetota</taxon>
        <taxon>Actinomycetes</taxon>
        <taxon>Pseudonocardiales</taxon>
        <taxon>Pseudonocardiaceae</taxon>
        <taxon>Amycolatopsis</taxon>
    </lineage>
</organism>
<dbReference type="EMBL" id="JAYFSI010000027">
    <property type="protein sequence ID" value="MEA5367738.1"/>
    <property type="molecule type" value="Genomic_DNA"/>
</dbReference>
<evidence type="ECO:0000256" key="1">
    <source>
        <dbReference type="SAM" id="MobiDB-lite"/>
    </source>
</evidence>
<reference evidence="2 3" key="1">
    <citation type="submission" date="2023-12" db="EMBL/GenBank/DDBJ databases">
        <title>Amycolatopsis sp. V23-08.</title>
        <authorList>
            <person name="Somphong A."/>
        </authorList>
    </citation>
    <scope>NUCLEOTIDE SEQUENCE [LARGE SCALE GENOMIC DNA]</scope>
    <source>
        <strain evidence="2 3">V23-08</strain>
    </source>
</reference>
<keyword evidence="3" id="KW-1185">Reference proteome</keyword>
<dbReference type="Proteomes" id="UP001304298">
    <property type="component" value="Unassembled WGS sequence"/>
</dbReference>
<evidence type="ECO:0000313" key="2">
    <source>
        <dbReference type="EMBL" id="MEA5367738.1"/>
    </source>
</evidence>
<name>A0ABU5RN45_9PSEU</name>
<feature type="compositionally biased region" description="Low complexity" evidence="1">
    <location>
        <begin position="49"/>
        <end position="59"/>
    </location>
</feature>